<evidence type="ECO:0000256" key="1">
    <source>
        <dbReference type="SAM" id="MobiDB-lite"/>
    </source>
</evidence>
<sequence>MQWFPEQPDPASVATHNALPARSIVTPFVRCSNPLLPVGMVEGARSSVPQARGNPPPGEREAPDAVGRRVYRGRPAAVPQPSRSCPGAVLGRRSGGARADSGGVGGVRAGPVRTVLRTR</sequence>
<dbReference type="Proteomes" id="UP000641932">
    <property type="component" value="Unassembled WGS sequence"/>
</dbReference>
<proteinExistence type="predicted"/>
<dbReference type="AlphaFoldDB" id="A0A917ZMH6"/>
<name>A0A917ZMH6_9ACTN</name>
<accession>A0A917ZMH6</accession>
<evidence type="ECO:0000313" key="3">
    <source>
        <dbReference type="Proteomes" id="UP000641932"/>
    </source>
</evidence>
<feature type="region of interest" description="Disordered" evidence="1">
    <location>
        <begin position="45"/>
        <end position="119"/>
    </location>
</feature>
<reference evidence="2" key="2">
    <citation type="submission" date="2020-09" db="EMBL/GenBank/DDBJ databases">
        <authorList>
            <person name="Sun Q."/>
            <person name="Zhou Y."/>
        </authorList>
    </citation>
    <scope>NUCLEOTIDE SEQUENCE</scope>
    <source>
        <strain evidence="2">CGMCC 4.7201</strain>
    </source>
</reference>
<organism evidence="2 3">
    <name type="scientific">Wenjunlia tyrosinilytica</name>
    <dbReference type="NCBI Taxonomy" id="1544741"/>
    <lineage>
        <taxon>Bacteria</taxon>
        <taxon>Bacillati</taxon>
        <taxon>Actinomycetota</taxon>
        <taxon>Actinomycetes</taxon>
        <taxon>Kitasatosporales</taxon>
        <taxon>Streptomycetaceae</taxon>
        <taxon>Wenjunlia</taxon>
    </lineage>
</organism>
<dbReference type="EMBL" id="BMMS01000008">
    <property type="protein sequence ID" value="GGO86108.1"/>
    <property type="molecule type" value="Genomic_DNA"/>
</dbReference>
<comment type="caution">
    <text evidence="2">The sequence shown here is derived from an EMBL/GenBank/DDBJ whole genome shotgun (WGS) entry which is preliminary data.</text>
</comment>
<keyword evidence="3" id="KW-1185">Reference proteome</keyword>
<evidence type="ECO:0000313" key="2">
    <source>
        <dbReference type="EMBL" id="GGO86108.1"/>
    </source>
</evidence>
<feature type="compositionally biased region" description="Basic and acidic residues" evidence="1">
    <location>
        <begin position="58"/>
        <end position="67"/>
    </location>
</feature>
<gene>
    <name evidence="2" type="ORF">GCM10012280_21440</name>
</gene>
<reference evidence="2" key="1">
    <citation type="journal article" date="2014" name="Int. J. Syst. Evol. Microbiol.">
        <title>Complete genome sequence of Corynebacterium casei LMG S-19264T (=DSM 44701T), isolated from a smear-ripened cheese.</title>
        <authorList>
            <consortium name="US DOE Joint Genome Institute (JGI-PGF)"/>
            <person name="Walter F."/>
            <person name="Albersmeier A."/>
            <person name="Kalinowski J."/>
            <person name="Ruckert C."/>
        </authorList>
    </citation>
    <scope>NUCLEOTIDE SEQUENCE</scope>
    <source>
        <strain evidence="2">CGMCC 4.7201</strain>
    </source>
</reference>
<protein>
    <submittedName>
        <fullName evidence="2">Uncharacterized protein</fullName>
    </submittedName>
</protein>